<name>A0A1D1V787_RAMVA</name>
<dbReference type="Pfam" id="PF00096">
    <property type="entry name" value="zf-C2H2"/>
    <property type="match status" value="3"/>
</dbReference>
<evidence type="ECO:0000256" key="10">
    <source>
        <dbReference type="ARBA" id="ARBA00023242"/>
    </source>
</evidence>
<feature type="domain" description="C2H2-type" evidence="12">
    <location>
        <begin position="144"/>
        <end position="171"/>
    </location>
</feature>
<evidence type="ECO:0000256" key="7">
    <source>
        <dbReference type="ARBA" id="ARBA00023015"/>
    </source>
</evidence>
<keyword evidence="10" id="KW-0539">Nucleus</keyword>
<dbReference type="Gene3D" id="3.30.160.60">
    <property type="entry name" value="Classic Zinc Finger"/>
    <property type="match status" value="4"/>
</dbReference>
<keyword evidence="9" id="KW-0804">Transcription</keyword>
<dbReference type="SMART" id="SM00355">
    <property type="entry name" value="ZnF_C2H2"/>
    <property type="match status" value="4"/>
</dbReference>
<evidence type="ECO:0000313" key="14">
    <source>
        <dbReference type="Proteomes" id="UP000186922"/>
    </source>
</evidence>
<evidence type="ECO:0000259" key="12">
    <source>
        <dbReference type="PROSITE" id="PS50157"/>
    </source>
</evidence>
<dbReference type="FunFam" id="3.30.160.60:FF:000345">
    <property type="entry name" value="Zinc finger protein Gfi-1"/>
    <property type="match status" value="1"/>
</dbReference>
<comment type="similarity">
    <text evidence="2">Belongs to the krueppel C2H2-type zinc-finger protein family.</text>
</comment>
<keyword evidence="8" id="KW-0238">DNA-binding</keyword>
<keyword evidence="5 11" id="KW-0863">Zinc-finger</keyword>
<comment type="subcellular location">
    <subcellularLocation>
        <location evidence="1">Nucleus</location>
    </subcellularLocation>
</comment>
<feature type="domain" description="C2H2-type" evidence="12">
    <location>
        <begin position="172"/>
        <end position="199"/>
    </location>
</feature>
<reference evidence="13 14" key="1">
    <citation type="journal article" date="2016" name="Nat. Commun.">
        <title>Extremotolerant tardigrade genome and improved radiotolerance of human cultured cells by tardigrade-unique protein.</title>
        <authorList>
            <person name="Hashimoto T."/>
            <person name="Horikawa D.D."/>
            <person name="Saito Y."/>
            <person name="Kuwahara H."/>
            <person name="Kozuka-Hata H."/>
            <person name="Shin-I T."/>
            <person name="Minakuchi Y."/>
            <person name="Ohishi K."/>
            <person name="Motoyama A."/>
            <person name="Aizu T."/>
            <person name="Enomoto A."/>
            <person name="Kondo K."/>
            <person name="Tanaka S."/>
            <person name="Hara Y."/>
            <person name="Koshikawa S."/>
            <person name="Sagara H."/>
            <person name="Miura T."/>
            <person name="Yokobori S."/>
            <person name="Miyagawa K."/>
            <person name="Suzuki Y."/>
            <person name="Kubo T."/>
            <person name="Oyama M."/>
            <person name="Kohara Y."/>
            <person name="Fujiyama A."/>
            <person name="Arakawa K."/>
            <person name="Katayama T."/>
            <person name="Toyoda A."/>
            <person name="Kunieda T."/>
        </authorList>
    </citation>
    <scope>NUCLEOTIDE SEQUENCE [LARGE SCALE GENOMIC DNA]</scope>
    <source>
        <strain evidence="13 14">YOKOZUNA-1</strain>
    </source>
</reference>
<dbReference type="OrthoDB" id="6155966at2759"/>
<comment type="caution">
    <text evidence="13">The sequence shown here is derived from an EMBL/GenBank/DDBJ whole genome shotgun (WGS) entry which is preliminary data.</text>
</comment>
<dbReference type="GO" id="GO:0008270">
    <property type="term" value="F:zinc ion binding"/>
    <property type="evidence" value="ECO:0007669"/>
    <property type="project" value="UniProtKB-KW"/>
</dbReference>
<dbReference type="AlphaFoldDB" id="A0A1D1V787"/>
<dbReference type="InterPro" id="IPR036236">
    <property type="entry name" value="Znf_C2H2_sf"/>
</dbReference>
<dbReference type="GO" id="GO:0000978">
    <property type="term" value="F:RNA polymerase II cis-regulatory region sequence-specific DNA binding"/>
    <property type="evidence" value="ECO:0007669"/>
    <property type="project" value="TreeGrafter"/>
</dbReference>
<evidence type="ECO:0000256" key="1">
    <source>
        <dbReference type="ARBA" id="ARBA00004123"/>
    </source>
</evidence>
<evidence type="ECO:0000256" key="4">
    <source>
        <dbReference type="ARBA" id="ARBA00022737"/>
    </source>
</evidence>
<keyword evidence="14" id="KW-1185">Reference proteome</keyword>
<dbReference type="InterPro" id="IPR013087">
    <property type="entry name" value="Znf_C2H2_type"/>
</dbReference>
<evidence type="ECO:0000256" key="9">
    <source>
        <dbReference type="ARBA" id="ARBA00023163"/>
    </source>
</evidence>
<evidence type="ECO:0000313" key="13">
    <source>
        <dbReference type="EMBL" id="GAU97514.1"/>
    </source>
</evidence>
<keyword evidence="6" id="KW-0862">Zinc</keyword>
<dbReference type="STRING" id="947166.A0A1D1V787"/>
<sequence length="262" mass="30032">MPRIRDLDRAQKQSLDGNIRRPFLQREALRPFEHRGLQAPSAMRPPTSPHPICPIVCPKGSFPWWISMFYREKHPLMPFALPPQFSFPLPYGLSLFNYKACNPFGTHSFLPVPRGTATAPFPFGENFEGPTALHETELSERKHFPCGHCGKAFKRSSTLSTHLLIHSDTRPHACDFCGKRFHQKSDMKKHTYIHTGEKPHKCVICGKQFSQSSNLITHMRKHSTYKPFSCDRCDEAFQRKIDLKRHKESSHGKVVSGLNQTV</sequence>
<dbReference type="FunFam" id="3.30.160.60:FF:000245">
    <property type="entry name" value="zinc finger protein Gfi-1"/>
    <property type="match status" value="1"/>
</dbReference>
<evidence type="ECO:0000256" key="3">
    <source>
        <dbReference type="ARBA" id="ARBA00022723"/>
    </source>
</evidence>
<dbReference type="PROSITE" id="PS00028">
    <property type="entry name" value="ZINC_FINGER_C2H2_1"/>
    <property type="match status" value="4"/>
</dbReference>
<evidence type="ECO:0000256" key="8">
    <source>
        <dbReference type="ARBA" id="ARBA00023125"/>
    </source>
</evidence>
<dbReference type="PROSITE" id="PS50157">
    <property type="entry name" value="ZINC_FINGER_C2H2_2"/>
    <property type="match status" value="4"/>
</dbReference>
<dbReference type="GO" id="GO:0005634">
    <property type="term" value="C:nucleus"/>
    <property type="evidence" value="ECO:0007669"/>
    <property type="project" value="UniProtKB-SubCell"/>
</dbReference>
<feature type="domain" description="C2H2-type" evidence="12">
    <location>
        <begin position="200"/>
        <end position="227"/>
    </location>
</feature>
<dbReference type="PANTHER" id="PTHR23235">
    <property type="entry name" value="KRUEPPEL-LIKE TRANSCRIPTION FACTOR"/>
    <property type="match status" value="1"/>
</dbReference>
<feature type="domain" description="C2H2-type" evidence="12">
    <location>
        <begin position="228"/>
        <end position="251"/>
    </location>
</feature>
<dbReference type="GO" id="GO:0000981">
    <property type="term" value="F:DNA-binding transcription factor activity, RNA polymerase II-specific"/>
    <property type="evidence" value="ECO:0007669"/>
    <property type="project" value="TreeGrafter"/>
</dbReference>
<proteinExistence type="inferred from homology"/>
<protein>
    <recommendedName>
        <fullName evidence="12">C2H2-type domain-containing protein</fullName>
    </recommendedName>
</protein>
<dbReference type="FunFam" id="3.30.160.60:FF:001010">
    <property type="entry name" value="zinc finger protein 64 isoform X3"/>
    <property type="match status" value="1"/>
</dbReference>
<organism evidence="13 14">
    <name type="scientific">Ramazzottius varieornatus</name>
    <name type="common">Water bear</name>
    <name type="synonym">Tardigrade</name>
    <dbReference type="NCBI Taxonomy" id="947166"/>
    <lineage>
        <taxon>Eukaryota</taxon>
        <taxon>Metazoa</taxon>
        <taxon>Ecdysozoa</taxon>
        <taxon>Tardigrada</taxon>
        <taxon>Eutardigrada</taxon>
        <taxon>Parachela</taxon>
        <taxon>Hypsibioidea</taxon>
        <taxon>Ramazzottiidae</taxon>
        <taxon>Ramazzottius</taxon>
    </lineage>
</organism>
<keyword evidence="3" id="KW-0479">Metal-binding</keyword>
<evidence type="ECO:0000256" key="6">
    <source>
        <dbReference type="ARBA" id="ARBA00022833"/>
    </source>
</evidence>
<dbReference type="PANTHER" id="PTHR23235:SF142">
    <property type="entry name" value="ZINC FINGER PROTEIN 384"/>
    <property type="match status" value="1"/>
</dbReference>
<evidence type="ECO:0000256" key="5">
    <source>
        <dbReference type="ARBA" id="ARBA00022771"/>
    </source>
</evidence>
<dbReference type="SUPFAM" id="SSF57667">
    <property type="entry name" value="beta-beta-alpha zinc fingers"/>
    <property type="match status" value="2"/>
</dbReference>
<keyword evidence="4" id="KW-0677">Repeat</keyword>
<dbReference type="Proteomes" id="UP000186922">
    <property type="component" value="Unassembled WGS sequence"/>
</dbReference>
<accession>A0A1D1V787</accession>
<keyword evidence="7" id="KW-0805">Transcription regulation</keyword>
<evidence type="ECO:0000256" key="2">
    <source>
        <dbReference type="ARBA" id="ARBA00006991"/>
    </source>
</evidence>
<dbReference type="EMBL" id="BDGG01000004">
    <property type="protein sequence ID" value="GAU97514.1"/>
    <property type="molecule type" value="Genomic_DNA"/>
</dbReference>
<evidence type="ECO:0000256" key="11">
    <source>
        <dbReference type="PROSITE-ProRule" id="PRU00042"/>
    </source>
</evidence>
<gene>
    <name evidence="13" type="primary">RvY_08796-1</name>
    <name evidence="13" type="synonym">RvY_08796.1</name>
    <name evidence="13" type="ORF">RvY_08796</name>
</gene>